<proteinExistence type="predicted"/>
<comment type="caution">
    <text evidence="2">The sequence shown here is derived from an EMBL/GenBank/DDBJ whole genome shotgun (WGS) entry which is preliminary data.</text>
</comment>
<gene>
    <name evidence="2" type="ORF">GCM10010121_073750</name>
</gene>
<dbReference type="Proteomes" id="UP000657574">
    <property type="component" value="Unassembled WGS sequence"/>
</dbReference>
<sequence>MLSSVRSHDGSSGCMAGSAITRAGPPATARAAATHSVRAGTGSSVREQVPTEAASGSDAPL</sequence>
<feature type="region of interest" description="Disordered" evidence="1">
    <location>
        <begin position="1"/>
        <end position="61"/>
    </location>
</feature>
<reference evidence="2" key="1">
    <citation type="journal article" date="2014" name="Int. J. Syst. Evol. Microbiol.">
        <title>Complete genome sequence of Corynebacterium casei LMG S-19264T (=DSM 44701T), isolated from a smear-ripened cheese.</title>
        <authorList>
            <consortium name="US DOE Joint Genome Institute (JGI-PGF)"/>
            <person name="Walter F."/>
            <person name="Albersmeier A."/>
            <person name="Kalinowski J."/>
            <person name="Ruckert C."/>
        </authorList>
    </citation>
    <scope>NUCLEOTIDE SEQUENCE</scope>
    <source>
        <strain evidence="2">JCM 3086</strain>
    </source>
</reference>
<feature type="compositionally biased region" description="Low complexity" evidence="1">
    <location>
        <begin position="19"/>
        <end position="34"/>
    </location>
</feature>
<reference evidence="2" key="2">
    <citation type="submission" date="2020-09" db="EMBL/GenBank/DDBJ databases">
        <authorList>
            <person name="Sun Q."/>
            <person name="Ohkuma M."/>
        </authorList>
    </citation>
    <scope>NUCLEOTIDE SEQUENCE</scope>
    <source>
        <strain evidence="2">JCM 3086</strain>
    </source>
</reference>
<evidence type="ECO:0000313" key="2">
    <source>
        <dbReference type="EMBL" id="GGJ52122.1"/>
    </source>
</evidence>
<evidence type="ECO:0000313" key="3">
    <source>
        <dbReference type="Proteomes" id="UP000657574"/>
    </source>
</evidence>
<protein>
    <submittedName>
        <fullName evidence="2">Uncharacterized protein</fullName>
    </submittedName>
</protein>
<accession>A0A917P3A6</accession>
<keyword evidence="3" id="KW-1185">Reference proteome</keyword>
<dbReference type="EMBL" id="BMQA01000041">
    <property type="protein sequence ID" value="GGJ52122.1"/>
    <property type="molecule type" value="Genomic_DNA"/>
</dbReference>
<dbReference type="AlphaFoldDB" id="A0A917P3A6"/>
<name>A0A917P3A6_9ACTN</name>
<organism evidence="2 3">
    <name type="scientific">Streptomyces brasiliensis</name>
    <dbReference type="NCBI Taxonomy" id="1954"/>
    <lineage>
        <taxon>Bacteria</taxon>
        <taxon>Bacillati</taxon>
        <taxon>Actinomycetota</taxon>
        <taxon>Actinomycetes</taxon>
        <taxon>Kitasatosporales</taxon>
        <taxon>Streptomycetaceae</taxon>
        <taxon>Streptomyces</taxon>
    </lineage>
</organism>
<evidence type="ECO:0000256" key="1">
    <source>
        <dbReference type="SAM" id="MobiDB-lite"/>
    </source>
</evidence>